<reference evidence="1 2" key="1">
    <citation type="submission" date="2018-07" db="EMBL/GenBank/DDBJ databases">
        <title>Comparative genomics of the Candidatus Parilichlamydiaceae reveals evidence of convergent evolution and genome reduction in the phylum Chlamydiae.</title>
        <authorList>
            <person name="Taylor-Brown A."/>
            <person name="Polkinghorne A."/>
        </authorList>
    </citation>
    <scope>NUCLEOTIDE SEQUENCE [LARGE SCALE GENOMIC DNA]</scope>
    <source>
        <strain evidence="1 2">Hat2</strain>
    </source>
</reference>
<evidence type="ECO:0000313" key="1">
    <source>
        <dbReference type="EMBL" id="RDB31532.1"/>
    </source>
</evidence>
<dbReference type="InterPro" id="IPR036249">
    <property type="entry name" value="Thioredoxin-like_sf"/>
</dbReference>
<proteinExistence type="predicted"/>
<keyword evidence="2" id="KW-1185">Reference proteome</keyword>
<dbReference type="AlphaFoldDB" id="A0A369KD49"/>
<evidence type="ECO:0008006" key="3">
    <source>
        <dbReference type="Google" id="ProtNLM"/>
    </source>
</evidence>
<protein>
    <recommendedName>
        <fullName evidence="3">Thioredoxin domain-containing protein</fullName>
    </recommendedName>
</protein>
<organism evidence="1 2">
    <name type="scientific">Candidatus Similichlamydia laticola</name>
    <dbReference type="NCBI Taxonomy" id="2170265"/>
    <lineage>
        <taxon>Bacteria</taxon>
        <taxon>Pseudomonadati</taxon>
        <taxon>Chlamydiota</taxon>
        <taxon>Chlamydiia</taxon>
        <taxon>Parachlamydiales</taxon>
        <taxon>Candidatus Parilichlamydiaceae</taxon>
        <taxon>Candidatus Similichlamydia</taxon>
    </lineage>
</organism>
<sequence>MHYSIPMTSLKDRCHSNLELASKTAQEEQKWVLAFVYPSQDMVIENFLTGAAESVLRKLAKSFVFYTMEVQQGLLSSCSEKSFLLEGLQVTRLPTILVLNPSTSKVRKRIERPEEGALTEELLMKNLEVLLKEGHTICTLSTS</sequence>
<accession>A0A369KD49</accession>
<dbReference type="SUPFAM" id="SSF52833">
    <property type="entry name" value="Thioredoxin-like"/>
    <property type="match status" value="1"/>
</dbReference>
<dbReference type="EMBL" id="QQBG01000012">
    <property type="protein sequence ID" value="RDB31532.1"/>
    <property type="molecule type" value="Genomic_DNA"/>
</dbReference>
<name>A0A369KD49_9BACT</name>
<gene>
    <name evidence="1" type="ORF">HAT2_00335</name>
</gene>
<comment type="caution">
    <text evidence="1">The sequence shown here is derived from an EMBL/GenBank/DDBJ whole genome shotgun (WGS) entry which is preliminary data.</text>
</comment>
<evidence type="ECO:0000313" key="2">
    <source>
        <dbReference type="Proteomes" id="UP000253816"/>
    </source>
</evidence>
<dbReference type="Gene3D" id="3.40.30.10">
    <property type="entry name" value="Glutaredoxin"/>
    <property type="match status" value="1"/>
</dbReference>
<dbReference type="Proteomes" id="UP000253816">
    <property type="component" value="Unassembled WGS sequence"/>
</dbReference>